<dbReference type="CDD" id="cd02440">
    <property type="entry name" value="AdoMet_MTases"/>
    <property type="match status" value="1"/>
</dbReference>
<dbReference type="PANTHER" id="PTHR42912:SF80">
    <property type="entry name" value="METHYLTRANSFERASE DOMAIN-CONTAINING PROTEIN"/>
    <property type="match status" value="1"/>
</dbReference>
<evidence type="ECO:0000313" key="2">
    <source>
        <dbReference type="EMBL" id="MBO1927806.1"/>
    </source>
</evidence>
<dbReference type="GO" id="GO:0008168">
    <property type="term" value="F:methyltransferase activity"/>
    <property type="evidence" value="ECO:0007669"/>
    <property type="project" value="UniProtKB-KW"/>
</dbReference>
<keyword evidence="3" id="KW-1185">Reference proteome</keyword>
<sequence>MPKTQGYEAHAAEYDQWFDENPEIYQAEINAIKRLLPQGKGIEVGAGSGRFTAPLAIDTGVEPASAMRARAKRERNIEMLNGTAECLPVKDSTFDFAVFITSTCFLDNPLKAYQEAYRVTKHDGSILVAFLERDSELGQQYEKHKHESPFYQDATFYNYSEITDFLSQAGFGNFTSVQTALPETEQQKTSDILEGHDRGAFIVIKANKI</sequence>
<evidence type="ECO:0000259" key="1">
    <source>
        <dbReference type="Pfam" id="PF08241"/>
    </source>
</evidence>
<dbReference type="InterPro" id="IPR013216">
    <property type="entry name" value="Methyltransf_11"/>
</dbReference>
<dbReference type="Proteomes" id="UP000664835">
    <property type="component" value="Unassembled WGS sequence"/>
</dbReference>
<comment type="caution">
    <text evidence="2">The sequence shown here is derived from an EMBL/GenBank/DDBJ whole genome shotgun (WGS) entry which is preliminary data.</text>
</comment>
<dbReference type="SUPFAM" id="SSF53335">
    <property type="entry name" value="S-adenosyl-L-methionine-dependent methyltransferases"/>
    <property type="match status" value="1"/>
</dbReference>
<feature type="domain" description="Methyltransferase type 11" evidence="1">
    <location>
        <begin position="43"/>
        <end position="127"/>
    </location>
</feature>
<dbReference type="InterPro" id="IPR050508">
    <property type="entry name" value="Methyltransf_Superfamily"/>
</dbReference>
<evidence type="ECO:0000313" key="3">
    <source>
        <dbReference type="Proteomes" id="UP000664835"/>
    </source>
</evidence>
<gene>
    <name evidence="2" type="ORF">J3998_09475</name>
</gene>
<dbReference type="Pfam" id="PF08241">
    <property type="entry name" value="Methyltransf_11"/>
    <property type="match status" value="1"/>
</dbReference>
<protein>
    <submittedName>
        <fullName evidence="2">Class I SAM-dependent methyltransferase</fullName>
    </submittedName>
</protein>
<name>A0ABS3Q630_9GAMM</name>
<keyword evidence="2" id="KW-0489">Methyltransferase</keyword>
<dbReference type="RefSeq" id="WP_208150421.1">
    <property type="nucleotide sequence ID" value="NZ_JAGETV010000018.1"/>
</dbReference>
<keyword evidence="2" id="KW-0808">Transferase</keyword>
<dbReference type="PANTHER" id="PTHR42912">
    <property type="entry name" value="METHYLTRANSFERASE"/>
    <property type="match status" value="1"/>
</dbReference>
<dbReference type="GO" id="GO:0032259">
    <property type="term" value="P:methylation"/>
    <property type="evidence" value="ECO:0007669"/>
    <property type="project" value="UniProtKB-KW"/>
</dbReference>
<dbReference type="EMBL" id="JAGETV010000018">
    <property type="protein sequence ID" value="MBO1927806.1"/>
    <property type="molecule type" value="Genomic_DNA"/>
</dbReference>
<organism evidence="2 3">
    <name type="scientific">Thiomicrorhabdus marina</name>
    <dbReference type="NCBI Taxonomy" id="2818442"/>
    <lineage>
        <taxon>Bacteria</taxon>
        <taxon>Pseudomonadati</taxon>
        <taxon>Pseudomonadota</taxon>
        <taxon>Gammaproteobacteria</taxon>
        <taxon>Thiotrichales</taxon>
        <taxon>Piscirickettsiaceae</taxon>
        <taxon>Thiomicrorhabdus</taxon>
    </lineage>
</organism>
<reference evidence="2 3" key="1">
    <citation type="submission" date="2021-03" db="EMBL/GenBank/DDBJ databases">
        <title>Thiomicrorhabdus sp.nov.,novel sulfur-oxidizing bacteria isolated from coastal sediment.</title>
        <authorList>
            <person name="Liu X."/>
        </authorList>
    </citation>
    <scope>NUCLEOTIDE SEQUENCE [LARGE SCALE GENOMIC DNA]</scope>
    <source>
        <strain evidence="2 3">6S2-11</strain>
    </source>
</reference>
<dbReference type="InterPro" id="IPR029063">
    <property type="entry name" value="SAM-dependent_MTases_sf"/>
</dbReference>
<proteinExistence type="predicted"/>
<accession>A0ABS3Q630</accession>
<dbReference type="Gene3D" id="3.40.50.150">
    <property type="entry name" value="Vaccinia Virus protein VP39"/>
    <property type="match status" value="1"/>
</dbReference>